<dbReference type="Gene3D" id="3.40.30.20">
    <property type="match status" value="1"/>
</dbReference>
<dbReference type="Pfam" id="PF01494">
    <property type="entry name" value="FAD_binding_3"/>
    <property type="match status" value="1"/>
</dbReference>
<evidence type="ECO:0000259" key="6">
    <source>
        <dbReference type="Pfam" id="PF07976"/>
    </source>
</evidence>
<keyword evidence="4" id="KW-0560">Oxidoreductase</keyword>
<dbReference type="InterPro" id="IPR002938">
    <property type="entry name" value="FAD-bd"/>
</dbReference>
<dbReference type="PANTHER" id="PTHR43004">
    <property type="entry name" value="TRK SYSTEM POTASSIUM UPTAKE PROTEIN"/>
    <property type="match status" value="1"/>
</dbReference>
<evidence type="ECO:0000259" key="5">
    <source>
        <dbReference type="Pfam" id="PF01494"/>
    </source>
</evidence>
<dbReference type="GO" id="GO:0016709">
    <property type="term" value="F:oxidoreductase activity, acting on paired donors, with incorporation or reduction of molecular oxygen, NAD(P)H as one donor, and incorporation of one atom of oxygen"/>
    <property type="evidence" value="ECO:0007669"/>
    <property type="project" value="UniProtKB-ARBA"/>
</dbReference>
<dbReference type="InterPro" id="IPR012941">
    <property type="entry name" value="Phe_hydrox_C_dim_dom"/>
</dbReference>
<evidence type="ECO:0000256" key="4">
    <source>
        <dbReference type="ARBA" id="ARBA00023002"/>
    </source>
</evidence>
<dbReference type="STRING" id="933388.S7ZWH2"/>
<dbReference type="SUPFAM" id="SSF54373">
    <property type="entry name" value="FAD-linked reductases, C-terminal domain"/>
    <property type="match status" value="1"/>
</dbReference>
<keyword evidence="8" id="KW-1185">Reference proteome</keyword>
<sequence length="618" mass="69008">MMPEEYDVVIVGAGPVGLMFSACLARLGSYKIKHVDNRAEPTAIGRADGIQARTLDVLNSMGLKRPIWAYKPGLIYEVAFWAASQDKTGIERTGTTKSYPDHIDTRYPFTTILHQGRIESIFLDNLRSRGIEVQRPWTVQTATYRGSGSEYPLDVELVSIDGLAKETIKAKYLFGADGARSCVRELLKIPMIYKDPTVHVWSVIDGVVKTDFPDMQLKCNIRSPQGSCMIIPQGNNRVRIYVQISNGDGQDPSVETSQMKIQHMANKILSPYKVEWESVDWHSAYRIGQGISQRYSLANRIFIGGDACHTHSPKAGQGMNYGILDSHNLAWKLHLVESGLMRPELLDTYEEERRAVASRLIEFDAAYAGLFSSHNPSQQTNDEFIRIFRENSLLTSGYGVEYPPNILTHLTDAADSTSPLPNALQPGRSFPLLNVTRVIDACEIPLEREVPFNGSFHVYLFAGEQRQHRPRVLEDLAAHLSREESVFSRVVDKASEPELSYEARHNPHSALYTFSIIFNATRASIDIQALPSFFKPYRYHIYSDDARSRKSHAGFSGAAHAKLGFDPQEGGVVVVRPDGYVGCVLELAEGRATAGGLEKYFFNIVPVSQTNETILSML</sequence>
<dbReference type="AlphaFoldDB" id="S7ZWH2"/>
<keyword evidence="2" id="KW-0285">Flavoprotein</keyword>
<dbReference type="Gene3D" id="3.50.50.60">
    <property type="entry name" value="FAD/NAD(P)-binding domain"/>
    <property type="match status" value="1"/>
</dbReference>
<evidence type="ECO:0000313" key="7">
    <source>
        <dbReference type="EMBL" id="EPS34794.1"/>
    </source>
</evidence>
<evidence type="ECO:0000256" key="1">
    <source>
        <dbReference type="ARBA" id="ARBA00007801"/>
    </source>
</evidence>
<dbReference type="PRINTS" id="PR00420">
    <property type="entry name" value="RNGMNOXGNASE"/>
</dbReference>
<evidence type="ECO:0008006" key="9">
    <source>
        <dbReference type="Google" id="ProtNLM"/>
    </source>
</evidence>
<dbReference type="InterPro" id="IPR036188">
    <property type="entry name" value="FAD/NAD-bd_sf"/>
</dbReference>
<feature type="domain" description="FAD-binding" evidence="5">
    <location>
        <begin position="5"/>
        <end position="363"/>
    </location>
</feature>
<reference evidence="7 8" key="1">
    <citation type="journal article" date="2013" name="PLoS ONE">
        <title>Genomic and secretomic analyses reveal unique features of the lignocellulolytic enzyme system of Penicillium decumbens.</title>
        <authorList>
            <person name="Liu G."/>
            <person name="Zhang L."/>
            <person name="Wei X."/>
            <person name="Zou G."/>
            <person name="Qin Y."/>
            <person name="Ma L."/>
            <person name="Li J."/>
            <person name="Zheng H."/>
            <person name="Wang S."/>
            <person name="Wang C."/>
            <person name="Xun L."/>
            <person name="Zhao G.-P."/>
            <person name="Zhou Z."/>
            <person name="Qu Y."/>
        </authorList>
    </citation>
    <scope>NUCLEOTIDE SEQUENCE [LARGE SCALE GENOMIC DNA]</scope>
    <source>
        <strain evidence="8">114-2 / CGMCC 5302</strain>
    </source>
</reference>
<dbReference type="GO" id="GO:0071949">
    <property type="term" value="F:FAD binding"/>
    <property type="evidence" value="ECO:0007669"/>
    <property type="project" value="InterPro"/>
</dbReference>
<gene>
    <name evidence="7" type="ORF">PDE_09758</name>
</gene>
<dbReference type="InterPro" id="IPR038220">
    <property type="entry name" value="PHOX_C_sf"/>
</dbReference>
<dbReference type="HOGENOM" id="CLU_009665_9_3_1"/>
<dbReference type="SUPFAM" id="SSF51905">
    <property type="entry name" value="FAD/NAD(P)-binding domain"/>
    <property type="match status" value="1"/>
</dbReference>
<name>S7ZWH2_PENO1</name>
<dbReference type="eggNOG" id="KOG3855">
    <property type="taxonomic scope" value="Eukaryota"/>
</dbReference>
<evidence type="ECO:0000256" key="2">
    <source>
        <dbReference type="ARBA" id="ARBA00022630"/>
    </source>
</evidence>
<dbReference type="Pfam" id="PF07976">
    <property type="entry name" value="Phe_hydrox_dim"/>
    <property type="match status" value="1"/>
</dbReference>
<keyword evidence="3" id="KW-0274">FAD</keyword>
<evidence type="ECO:0000313" key="8">
    <source>
        <dbReference type="Proteomes" id="UP000019376"/>
    </source>
</evidence>
<dbReference type="SUPFAM" id="SSF52833">
    <property type="entry name" value="Thioredoxin-like"/>
    <property type="match status" value="1"/>
</dbReference>
<dbReference type="InterPro" id="IPR050641">
    <property type="entry name" value="RIFMO-like"/>
</dbReference>
<comment type="similarity">
    <text evidence="1">Belongs to the PheA/TfdB FAD monooxygenase family.</text>
</comment>
<accession>S7ZWH2</accession>
<dbReference type="PhylomeDB" id="S7ZWH2"/>
<dbReference type="EMBL" id="KB644415">
    <property type="protein sequence ID" value="EPS34794.1"/>
    <property type="molecule type" value="Genomic_DNA"/>
</dbReference>
<dbReference type="InterPro" id="IPR036249">
    <property type="entry name" value="Thioredoxin-like_sf"/>
</dbReference>
<dbReference type="CDD" id="cd02979">
    <property type="entry name" value="PHOX_C"/>
    <property type="match status" value="1"/>
</dbReference>
<organism evidence="7 8">
    <name type="scientific">Penicillium oxalicum (strain 114-2 / CGMCC 5302)</name>
    <name type="common">Penicillium decumbens</name>
    <dbReference type="NCBI Taxonomy" id="933388"/>
    <lineage>
        <taxon>Eukaryota</taxon>
        <taxon>Fungi</taxon>
        <taxon>Dikarya</taxon>
        <taxon>Ascomycota</taxon>
        <taxon>Pezizomycotina</taxon>
        <taxon>Eurotiomycetes</taxon>
        <taxon>Eurotiomycetidae</taxon>
        <taxon>Eurotiales</taxon>
        <taxon>Aspergillaceae</taxon>
        <taxon>Penicillium</taxon>
    </lineage>
</organism>
<dbReference type="Proteomes" id="UP000019376">
    <property type="component" value="Unassembled WGS sequence"/>
</dbReference>
<dbReference type="Gene3D" id="3.30.9.10">
    <property type="entry name" value="D-Amino Acid Oxidase, subunit A, domain 2"/>
    <property type="match status" value="1"/>
</dbReference>
<dbReference type="OrthoDB" id="1716816at2759"/>
<evidence type="ECO:0000256" key="3">
    <source>
        <dbReference type="ARBA" id="ARBA00022827"/>
    </source>
</evidence>
<protein>
    <recommendedName>
        <fullName evidence="9">FAD-binding domain-containing protein</fullName>
    </recommendedName>
</protein>
<proteinExistence type="inferred from homology"/>
<dbReference type="PANTHER" id="PTHR43004:SF7">
    <property type="entry name" value="P-HYDROXYBENZOATE-M-HYDROXYLASE"/>
    <property type="match status" value="1"/>
</dbReference>
<feature type="domain" description="Phenol hydroxylase-like C-terminal dimerisation" evidence="6">
    <location>
        <begin position="400"/>
        <end position="605"/>
    </location>
</feature>